<sequence length="272" mass="30981">MPPLTTFPPLLLSGAPPDGYSWPEHDNVSSASGTSAFQSGIDERDRFLGLRRCLVCGMEFDGVLDRCLIVKESHTWRDLKARGWIPEYAKYQPQHEPRNALLLCKTHQIAFDLHRFFIHFLPEIRKFVFINYSGCCIDQRFHGKAIPLDIRDHHAPFPSLLIVHEMCAHWVTDDIFDNVSGGFHRKRLPVNRNDRVAEQRLQFQQFQGTTSGGDTSPKSGRRKLDLNNDVIADILAATRNMPSWKACQIEGISWTGTAEENTDKYLSIVHAP</sequence>
<reference evidence="2" key="1">
    <citation type="submission" date="2019-10" db="EMBL/GenBank/DDBJ databases">
        <authorList>
            <consortium name="DOE Joint Genome Institute"/>
            <person name="Kuo A."/>
            <person name="Miyauchi S."/>
            <person name="Kiss E."/>
            <person name="Drula E."/>
            <person name="Kohler A."/>
            <person name="Sanchez-Garcia M."/>
            <person name="Andreopoulos B."/>
            <person name="Barry K.W."/>
            <person name="Bonito G."/>
            <person name="Buee M."/>
            <person name="Carver A."/>
            <person name="Chen C."/>
            <person name="Cichocki N."/>
            <person name="Clum A."/>
            <person name="Culley D."/>
            <person name="Crous P.W."/>
            <person name="Fauchery L."/>
            <person name="Girlanda M."/>
            <person name="Hayes R."/>
            <person name="Keri Z."/>
            <person name="LaButti K."/>
            <person name="Lipzen A."/>
            <person name="Lombard V."/>
            <person name="Magnuson J."/>
            <person name="Maillard F."/>
            <person name="Morin E."/>
            <person name="Murat C."/>
            <person name="Nolan M."/>
            <person name="Ohm R."/>
            <person name="Pangilinan J."/>
            <person name="Pereira M."/>
            <person name="Perotto S."/>
            <person name="Peter M."/>
            <person name="Riley R."/>
            <person name="Sitrit Y."/>
            <person name="Stielow B."/>
            <person name="Szollosi G."/>
            <person name="Zifcakova L."/>
            <person name="Stursova M."/>
            <person name="Spatafora J.W."/>
            <person name="Tedersoo L."/>
            <person name="Vaario L.-M."/>
            <person name="Yamada A."/>
            <person name="Yan M."/>
            <person name="Wang P."/>
            <person name="Xu J."/>
            <person name="Bruns T."/>
            <person name="Baldrian P."/>
            <person name="Vilgalys R."/>
            <person name="Henrissat B."/>
            <person name="Grigoriev I.V."/>
            <person name="Hibbett D."/>
            <person name="Nagy L.G."/>
            <person name="Martin F.M."/>
        </authorList>
    </citation>
    <scope>NUCLEOTIDE SEQUENCE</scope>
    <source>
        <strain evidence="2">Prilba</strain>
    </source>
</reference>
<dbReference type="EMBL" id="WHVB01000040">
    <property type="protein sequence ID" value="KAF8466549.1"/>
    <property type="molecule type" value="Genomic_DNA"/>
</dbReference>
<keyword evidence="3" id="KW-1185">Reference proteome</keyword>
<feature type="domain" description="HNH nuclease" evidence="1">
    <location>
        <begin position="53"/>
        <end position="118"/>
    </location>
</feature>
<protein>
    <recommendedName>
        <fullName evidence="1">HNH nuclease domain-containing protein</fullName>
    </recommendedName>
</protein>
<organism evidence="2 3">
    <name type="scientific">Russula ochroleuca</name>
    <dbReference type="NCBI Taxonomy" id="152965"/>
    <lineage>
        <taxon>Eukaryota</taxon>
        <taxon>Fungi</taxon>
        <taxon>Dikarya</taxon>
        <taxon>Basidiomycota</taxon>
        <taxon>Agaricomycotina</taxon>
        <taxon>Agaricomycetes</taxon>
        <taxon>Russulales</taxon>
        <taxon>Russulaceae</taxon>
        <taxon>Russula</taxon>
    </lineage>
</organism>
<dbReference type="OrthoDB" id="2124139at2759"/>
<evidence type="ECO:0000313" key="3">
    <source>
        <dbReference type="Proteomes" id="UP000759537"/>
    </source>
</evidence>
<dbReference type="AlphaFoldDB" id="A0A9P5JX22"/>
<comment type="caution">
    <text evidence="2">The sequence shown here is derived from an EMBL/GenBank/DDBJ whole genome shotgun (WGS) entry which is preliminary data.</text>
</comment>
<dbReference type="InterPro" id="IPR003615">
    <property type="entry name" value="HNH_nuc"/>
</dbReference>
<accession>A0A9P5JX22</accession>
<proteinExistence type="predicted"/>
<reference evidence="2" key="2">
    <citation type="journal article" date="2020" name="Nat. Commun.">
        <title>Large-scale genome sequencing of mycorrhizal fungi provides insights into the early evolution of symbiotic traits.</title>
        <authorList>
            <person name="Miyauchi S."/>
            <person name="Kiss E."/>
            <person name="Kuo A."/>
            <person name="Drula E."/>
            <person name="Kohler A."/>
            <person name="Sanchez-Garcia M."/>
            <person name="Morin E."/>
            <person name="Andreopoulos B."/>
            <person name="Barry K.W."/>
            <person name="Bonito G."/>
            <person name="Buee M."/>
            <person name="Carver A."/>
            <person name="Chen C."/>
            <person name="Cichocki N."/>
            <person name="Clum A."/>
            <person name="Culley D."/>
            <person name="Crous P.W."/>
            <person name="Fauchery L."/>
            <person name="Girlanda M."/>
            <person name="Hayes R.D."/>
            <person name="Keri Z."/>
            <person name="LaButti K."/>
            <person name="Lipzen A."/>
            <person name="Lombard V."/>
            <person name="Magnuson J."/>
            <person name="Maillard F."/>
            <person name="Murat C."/>
            <person name="Nolan M."/>
            <person name="Ohm R.A."/>
            <person name="Pangilinan J."/>
            <person name="Pereira M.F."/>
            <person name="Perotto S."/>
            <person name="Peter M."/>
            <person name="Pfister S."/>
            <person name="Riley R."/>
            <person name="Sitrit Y."/>
            <person name="Stielow J.B."/>
            <person name="Szollosi G."/>
            <person name="Zifcakova L."/>
            <person name="Stursova M."/>
            <person name="Spatafora J.W."/>
            <person name="Tedersoo L."/>
            <person name="Vaario L.M."/>
            <person name="Yamada A."/>
            <person name="Yan M."/>
            <person name="Wang P."/>
            <person name="Xu J."/>
            <person name="Bruns T."/>
            <person name="Baldrian P."/>
            <person name="Vilgalys R."/>
            <person name="Dunand C."/>
            <person name="Henrissat B."/>
            <person name="Grigoriev I.V."/>
            <person name="Hibbett D."/>
            <person name="Nagy L.G."/>
            <person name="Martin F.M."/>
        </authorList>
    </citation>
    <scope>NUCLEOTIDE SEQUENCE</scope>
    <source>
        <strain evidence="2">Prilba</strain>
    </source>
</reference>
<name>A0A9P5JX22_9AGAM</name>
<dbReference type="Pfam" id="PF13391">
    <property type="entry name" value="HNH_2"/>
    <property type="match status" value="1"/>
</dbReference>
<evidence type="ECO:0000259" key="1">
    <source>
        <dbReference type="Pfam" id="PF13391"/>
    </source>
</evidence>
<evidence type="ECO:0000313" key="2">
    <source>
        <dbReference type="EMBL" id="KAF8466549.1"/>
    </source>
</evidence>
<gene>
    <name evidence="2" type="ORF">DFH94DRAFT_820992</name>
</gene>
<dbReference type="Proteomes" id="UP000759537">
    <property type="component" value="Unassembled WGS sequence"/>
</dbReference>